<dbReference type="AlphaFoldDB" id="A0A7W8HDG7"/>
<keyword evidence="2" id="KW-1185">Reference proteome</keyword>
<dbReference type="Proteomes" id="UP000543642">
    <property type="component" value="Unassembled WGS sequence"/>
</dbReference>
<dbReference type="InterPro" id="IPR036388">
    <property type="entry name" value="WH-like_DNA-bd_sf"/>
</dbReference>
<accession>A0A7W8HDG7</accession>
<sequence length="215" mass="23657">MDDKSKIPEHATDIALSAASSLVGFAIGGPIGAAVGGAMTPTGKLAYQLVCSWNERRRTRITKVVEDAFIESGRSDGDIFHELLDNPEWADSMISMIQQLVSTDPELDKLFTEIMASAIKTNDENERNRLIVLNSSIKGLNKVQVQILRCIYNQEGKLSAADISMMVNVPEMELRNAVRDLELRGMIIDDGTEPTIWELRELGLAVAKAIDVLEV</sequence>
<proteinExistence type="predicted"/>
<evidence type="ECO:0000313" key="1">
    <source>
        <dbReference type="EMBL" id="MBB5266372.1"/>
    </source>
</evidence>
<reference evidence="1 2" key="1">
    <citation type="submission" date="2020-08" db="EMBL/GenBank/DDBJ databases">
        <title>Genomic Encyclopedia of Type Strains, Phase IV (KMG-IV): sequencing the most valuable type-strain genomes for metagenomic binning, comparative biology and taxonomic classification.</title>
        <authorList>
            <person name="Goeker M."/>
        </authorList>
    </citation>
    <scope>NUCLEOTIDE SEQUENCE [LARGE SCALE GENOMIC DNA]</scope>
    <source>
        <strain evidence="1 2">DSM 106146</strain>
    </source>
</reference>
<comment type="caution">
    <text evidence="1">The sequence shown here is derived from an EMBL/GenBank/DDBJ whole genome shotgun (WGS) entry which is preliminary data.</text>
</comment>
<dbReference type="Gene3D" id="1.10.10.10">
    <property type="entry name" value="Winged helix-like DNA-binding domain superfamily/Winged helix DNA-binding domain"/>
    <property type="match status" value="1"/>
</dbReference>
<name>A0A7W8HDG7_9FIRM</name>
<protein>
    <submittedName>
        <fullName evidence="1">Uncharacterized protein</fullName>
    </submittedName>
</protein>
<evidence type="ECO:0000313" key="2">
    <source>
        <dbReference type="Proteomes" id="UP000543642"/>
    </source>
</evidence>
<dbReference type="RefSeq" id="WP_183776767.1">
    <property type="nucleotide sequence ID" value="NZ_JACHFW010000031.1"/>
</dbReference>
<organism evidence="1 2">
    <name type="scientific">Catenibacillus scindens</name>
    <dbReference type="NCBI Taxonomy" id="673271"/>
    <lineage>
        <taxon>Bacteria</taxon>
        <taxon>Bacillati</taxon>
        <taxon>Bacillota</taxon>
        <taxon>Clostridia</taxon>
        <taxon>Lachnospirales</taxon>
        <taxon>Lachnospiraceae</taxon>
        <taxon>Catenibacillus</taxon>
    </lineage>
</organism>
<dbReference type="EMBL" id="JACHFW010000031">
    <property type="protein sequence ID" value="MBB5266372.1"/>
    <property type="molecule type" value="Genomic_DNA"/>
</dbReference>
<gene>
    <name evidence="1" type="ORF">HNP82_003529</name>
</gene>